<keyword evidence="1" id="KW-0677">Repeat</keyword>
<feature type="non-terminal residue" evidence="3">
    <location>
        <position position="1"/>
    </location>
</feature>
<organism evidence="3 4">
    <name type="scientific">Lasiosphaeria miniovina</name>
    <dbReference type="NCBI Taxonomy" id="1954250"/>
    <lineage>
        <taxon>Eukaryota</taxon>
        <taxon>Fungi</taxon>
        <taxon>Dikarya</taxon>
        <taxon>Ascomycota</taxon>
        <taxon>Pezizomycotina</taxon>
        <taxon>Sordariomycetes</taxon>
        <taxon>Sordariomycetidae</taxon>
        <taxon>Sordariales</taxon>
        <taxon>Lasiosphaeriaceae</taxon>
        <taxon>Lasiosphaeria</taxon>
    </lineage>
</organism>
<name>A0AA39ZYW3_9PEZI</name>
<comment type="caution">
    <text evidence="3">The sequence shown here is derived from an EMBL/GenBank/DDBJ whole genome shotgun (WGS) entry which is preliminary data.</text>
</comment>
<accession>A0AA39ZYW3</accession>
<dbReference type="InterPro" id="IPR056884">
    <property type="entry name" value="NPHP3-like_N"/>
</dbReference>
<gene>
    <name evidence="3" type="ORF">B0T26DRAFT_609471</name>
</gene>
<feature type="domain" description="Nephrocystin 3-like N-terminal" evidence="2">
    <location>
        <begin position="1"/>
        <end position="110"/>
    </location>
</feature>
<protein>
    <recommendedName>
        <fullName evidence="2">Nephrocystin 3-like N-terminal domain-containing protein</fullName>
    </recommendedName>
</protein>
<dbReference type="Proteomes" id="UP001172101">
    <property type="component" value="Unassembled WGS sequence"/>
</dbReference>
<reference evidence="3" key="1">
    <citation type="submission" date="2023-06" db="EMBL/GenBank/DDBJ databases">
        <title>Genome-scale phylogeny and comparative genomics of the fungal order Sordariales.</title>
        <authorList>
            <consortium name="Lawrence Berkeley National Laboratory"/>
            <person name="Hensen N."/>
            <person name="Bonometti L."/>
            <person name="Westerberg I."/>
            <person name="Brannstrom I.O."/>
            <person name="Guillou S."/>
            <person name="Cros-Aarteil S."/>
            <person name="Calhoun S."/>
            <person name="Haridas S."/>
            <person name="Kuo A."/>
            <person name="Mondo S."/>
            <person name="Pangilinan J."/>
            <person name="Riley R."/>
            <person name="LaButti K."/>
            <person name="Andreopoulos B."/>
            <person name="Lipzen A."/>
            <person name="Chen C."/>
            <person name="Yanf M."/>
            <person name="Daum C."/>
            <person name="Ng V."/>
            <person name="Clum A."/>
            <person name="Steindorff A."/>
            <person name="Ohm R."/>
            <person name="Martin F."/>
            <person name="Silar P."/>
            <person name="Natvig D."/>
            <person name="Lalanne C."/>
            <person name="Gautier V."/>
            <person name="Ament-velasquez S.L."/>
            <person name="Kruys A."/>
            <person name="Hutchinson M.I."/>
            <person name="Powell A.J."/>
            <person name="Barry K."/>
            <person name="Miller A.N."/>
            <person name="Grigoriev I.V."/>
            <person name="Debuchy R."/>
            <person name="Gladieux P."/>
            <person name="Thoren M.H."/>
            <person name="Johannesson H."/>
        </authorList>
    </citation>
    <scope>NUCLEOTIDE SEQUENCE</scope>
    <source>
        <strain evidence="3">SMH2392-1A</strain>
    </source>
</reference>
<evidence type="ECO:0000259" key="2">
    <source>
        <dbReference type="Pfam" id="PF24883"/>
    </source>
</evidence>
<dbReference type="EMBL" id="JAUIRO010000007">
    <property type="protein sequence ID" value="KAK0706196.1"/>
    <property type="molecule type" value="Genomic_DNA"/>
</dbReference>
<evidence type="ECO:0000313" key="4">
    <source>
        <dbReference type="Proteomes" id="UP001172101"/>
    </source>
</evidence>
<feature type="non-terminal residue" evidence="3">
    <location>
        <position position="291"/>
    </location>
</feature>
<dbReference type="PANTHER" id="PTHR10039:SF5">
    <property type="entry name" value="NACHT DOMAIN-CONTAINING PROTEIN"/>
    <property type="match status" value="1"/>
</dbReference>
<dbReference type="GeneID" id="85319145"/>
<dbReference type="RefSeq" id="XP_060291290.1">
    <property type="nucleotide sequence ID" value="XM_060435875.1"/>
</dbReference>
<proteinExistence type="predicted"/>
<sequence>HFFYAAGDDMAKNIRGLLCSLIHQLLVGLGGLGEKVPVDEGRAISKPVDEWSDRQLREVLIWALRECDIPVVIFLDGIDEVDAGDGNAKLLDLIEIFCKTEGTKVCVSSRPGKPFKSRLLGKPTLNLEDVTRAKGVFLWAALTLKGLESGLCSGDSISQLEERLNLVEPGDVNALYVDTLKRLIDDGERHLKEAAILLNTVIAYLDLQHMAHTAEGPVPIVQLDLHLLTVALDKGLAAAMVNGDRKAEDVFVARREVLRVEIAQRCGGLLEVCSDDRNSVALIHDSAYEFL</sequence>
<evidence type="ECO:0000256" key="1">
    <source>
        <dbReference type="ARBA" id="ARBA00022737"/>
    </source>
</evidence>
<dbReference type="Pfam" id="PF24883">
    <property type="entry name" value="NPHP3_N"/>
    <property type="match status" value="1"/>
</dbReference>
<keyword evidence="4" id="KW-1185">Reference proteome</keyword>
<dbReference type="PANTHER" id="PTHR10039">
    <property type="entry name" value="AMELOGENIN"/>
    <property type="match status" value="1"/>
</dbReference>
<dbReference type="AlphaFoldDB" id="A0AA39ZYW3"/>
<evidence type="ECO:0000313" key="3">
    <source>
        <dbReference type="EMBL" id="KAK0706196.1"/>
    </source>
</evidence>